<dbReference type="RefSeq" id="WP_016419339.1">
    <property type="nucleotide sequence ID" value="NZ_FNND01000001.1"/>
</dbReference>
<accession>A0A1H2Q1W1</accession>
<evidence type="ECO:0000256" key="1">
    <source>
        <dbReference type="SAM" id="SignalP"/>
    </source>
</evidence>
<comment type="caution">
    <text evidence="2">The sequence shown here is derived from an EMBL/GenBank/DDBJ whole genome shotgun (WGS) entry which is preliminary data.</text>
</comment>
<name>A0A1H2Q1W1_9FLAO</name>
<proteinExistence type="predicted"/>
<sequence length="231" mass="27172">MKYFFWSVLGLLASIQGYGQAQSLQEEQIQKQFPAKVQKQLGITYPITKAYTYKDKEGTHVWVFTENKLYERARRKEQTYKKNSEGEVINDKIKAFHLLEKADTYQVVRVVYDYSPKWEGTEFSIWFWTKFVSFTDLDQDGYVDPIIVYGAAPTDGDPDRGKVKLLAYHKGEKTAIRHQDDPSDEGRETQIDASYYTLPRPIRQKMFDTINHLQENQLTLFNPEDFKKLKR</sequence>
<dbReference type="InterPro" id="IPR058148">
    <property type="entry name" value="M949_RS01915-like_dom"/>
</dbReference>
<dbReference type="EMBL" id="FNND01000001">
    <property type="protein sequence ID" value="SDW01121.1"/>
    <property type="molecule type" value="Genomic_DNA"/>
</dbReference>
<keyword evidence="1" id="KW-0732">Signal</keyword>
<dbReference type="GeneID" id="85018116"/>
<feature type="chain" id="PRO_5029004173" evidence="1">
    <location>
        <begin position="22"/>
        <end position="231"/>
    </location>
</feature>
<gene>
    <name evidence="2" type="ORF">SAMN05444420_1015</name>
</gene>
<reference evidence="2 3" key="1">
    <citation type="submission" date="2016-10" db="EMBL/GenBank/DDBJ databases">
        <authorList>
            <person name="Varghese N."/>
            <person name="Submissions S."/>
        </authorList>
    </citation>
    <scope>NUCLEOTIDE SEQUENCE [LARGE SCALE GENOMIC DNA]</scope>
    <source>
        <strain evidence="2 3">DSM 11449</strain>
    </source>
</reference>
<dbReference type="OrthoDB" id="8750305at2"/>
<evidence type="ECO:0000313" key="3">
    <source>
        <dbReference type="Proteomes" id="UP000182771"/>
    </source>
</evidence>
<organism evidence="2 3">
    <name type="scientific">Capnocytophaga granulosa</name>
    <dbReference type="NCBI Taxonomy" id="45242"/>
    <lineage>
        <taxon>Bacteria</taxon>
        <taxon>Pseudomonadati</taxon>
        <taxon>Bacteroidota</taxon>
        <taxon>Flavobacteriia</taxon>
        <taxon>Flavobacteriales</taxon>
        <taxon>Flavobacteriaceae</taxon>
        <taxon>Capnocytophaga</taxon>
    </lineage>
</organism>
<feature type="signal peptide" evidence="1">
    <location>
        <begin position="1"/>
        <end position="21"/>
    </location>
</feature>
<evidence type="ECO:0000313" key="2">
    <source>
        <dbReference type="EMBL" id="SDW01121.1"/>
    </source>
</evidence>
<protein>
    <submittedName>
        <fullName evidence="2">Uncharacterized protein</fullName>
    </submittedName>
</protein>
<dbReference type="NCBIfam" id="NF046077">
    <property type="entry name" value="LPS_M949_RS01915"/>
    <property type="match status" value="1"/>
</dbReference>
<keyword evidence="3" id="KW-1185">Reference proteome</keyword>
<dbReference type="AlphaFoldDB" id="A0A1H2Q1W1"/>
<dbReference type="Proteomes" id="UP000182771">
    <property type="component" value="Unassembled WGS sequence"/>
</dbReference>